<reference evidence="1" key="1">
    <citation type="submission" date="2020-03" db="EMBL/GenBank/DDBJ databases">
        <authorList>
            <person name="Weist P."/>
        </authorList>
    </citation>
    <scope>NUCLEOTIDE SEQUENCE</scope>
</reference>
<accession>A0A9N7U8L7</accession>
<keyword evidence="2" id="KW-1185">Reference proteome</keyword>
<name>A0A9N7U8L7_PLEPL</name>
<evidence type="ECO:0000313" key="1">
    <source>
        <dbReference type="EMBL" id="CAB1425891.1"/>
    </source>
</evidence>
<sequence>MPFSLRPRHPLGPVPGGVPPFCPALPLCLPVPRSLPSFSIPGGVPLPAAIGRVVTFPPARLSVACPLFTPPGPFPVPASPYCLGWPLVGPWRPMDCGAPPTLSHPIRSFRLPPHAPCWCLRPPSFVCQALSWSVLLFIFTSLPLFTSFVSVPFCATWVPLPFIPSPSLPALGPFHLFSHASYLASAVSGFVQLVPVPALSPRSPRPRRSWPRDLQRLPAFRRRVASAPPPGAAGDRPSSPAMRLSAAVAIYRPRSSVLCPACFSGAALLASQPPCTAGSPGPCPPFASPLLSPPALSSACTPGAAGRFCLPASGLLRFLLPPSALPWLLPTPPLHHAPVTSPRREPRPALLLGHWSVCPLPAPLLFL</sequence>
<proteinExistence type="predicted"/>
<comment type="caution">
    <text evidence="1">The sequence shown here is derived from an EMBL/GenBank/DDBJ whole genome shotgun (WGS) entry which is preliminary data.</text>
</comment>
<dbReference type="AlphaFoldDB" id="A0A9N7U8L7"/>
<dbReference type="EMBL" id="CADEAL010000843">
    <property type="protein sequence ID" value="CAB1425891.1"/>
    <property type="molecule type" value="Genomic_DNA"/>
</dbReference>
<protein>
    <submittedName>
        <fullName evidence="1">Uncharacterized protein</fullName>
    </submittedName>
</protein>
<dbReference type="Proteomes" id="UP001153269">
    <property type="component" value="Unassembled WGS sequence"/>
</dbReference>
<evidence type="ECO:0000313" key="2">
    <source>
        <dbReference type="Proteomes" id="UP001153269"/>
    </source>
</evidence>
<gene>
    <name evidence="1" type="ORF">PLEPLA_LOCUS13824</name>
</gene>
<organism evidence="1 2">
    <name type="scientific">Pleuronectes platessa</name>
    <name type="common">European plaice</name>
    <dbReference type="NCBI Taxonomy" id="8262"/>
    <lineage>
        <taxon>Eukaryota</taxon>
        <taxon>Metazoa</taxon>
        <taxon>Chordata</taxon>
        <taxon>Craniata</taxon>
        <taxon>Vertebrata</taxon>
        <taxon>Euteleostomi</taxon>
        <taxon>Actinopterygii</taxon>
        <taxon>Neopterygii</taxon>
        <taxon>Teleostei</taxon>
        <taxon>Neoteleostei</taxon>
        <taxon>Acanthomorphata</taxon>
        <taxon>Carangaria</taxon>
        <taxon>Pleuronectiformes</taxon>
        <taxon>Pleuronectoidei</taxon>
        <taxon>Pleuronectidae</taxon>
        <taxon>Pleuronectes</taxon>
    </lineage>
</organism>